<comment type="function">
    <text evidence="13">Exerts an anti-apoptotic effect in the immune system and is involved in responses to infections.</text>
</comment>
<evidence type="ECO:0000256" key="1">
    <source>
        <dbReference type="ARBA" id="ARBA00004173"/>
    </source>
</evidence>
<sequence length="312" mass="35082">MEKVVETCNSHCSPKPNVLLLFVNPSNFSNKHRKKLDSFLKLFDGVTLKHSVVILTHESRPIPQLIEDLITECGGRFYEMSTAHPGDPGQLMRKVEDIVKKNQKDTKGKNCLRMVLIGKTGSGKSASGNTILGRKVFKSEASPQSVTKTCQKAHGEVDGRHVVVVDTPGLFDNNLTSDQVNEELKKCISLVAPGPHVFLLVLPIGRFTKTEDTETLRLTEEVLGENYKKFTVVLFTRGDTLEYDEIFIEEYTEDGCDEACKDLIRDCGGRYHVFNNYEQKNRSQVTELIEMVDIMVRKNEGSCYTSEMLSVN</sequence>
<keyword evidence="12" id="KW-0342">GTP-binding</keyword>
<comment type="similarity">
    <text evidence="5">Belongs to the TRAFAC class TrmE-Era-EngA-EngB-Septin-like GTPase superfamily. AIG1/Toc34/Toc159-like paraseptin GTPase family. IAN subfamily.</text>
</comment>
<evidence type="ECO:0000256" key="14">
    <source>
        <dbReference type="ARBA" id="ARBA00073539"/>
    </source>
</evidence>
<keyword evidence="18" id="KW-1185">Reference proteome</keyword>
<evidence type="ECO:0000256" key="8">
    <source>
        <dbReference type="ARBA" id="ARBA00022741"/>
    </source>
</evidence>
<dbReference type="GO" id="GO:0005794">
    <property type="term" value="C:Golgi apparatus"/>
    <property type="evidence" value="ECO:0007669"/>
    <property type="project" value="UniProtKB-SubCell"/>
</dbReference>
<evidence type="ECO:0000256" key="6">
    <source>
        <dbReference type="ARBA" id="ARBA00022490"/>
    </source>
</evidence>
<evidence type="ECO:0000256" key="15">
    <source>
        <dbReference type="ARBA" id="ARBA00077278"/>
    </source>
</evidence>
<feature type="domain" description="AIG1-type G" evidence="16">
    <location>
        <begin position="109"/>
        <end position="312"/>
    </location>
</feature>
<keyword evidence="11" id="KW-0496">Mitochondrion</keyword>
<evidence type="ECO:0000259" key="16">
    <source>
        <dbReference type="PROSITE" id="PS51720"/>
    </source>
</evidence>
<dbReference type="Gene3D" id="3.40.50.300">
    <property type="entry name" value="P-loop containing nucleotide triphosphate hydrolases"/>
    <property type="match status" value="2"/>
</dbReference>
<dbReference type="GO" id="GO:0005739">
    <property type="term" value="C:mitochondrion"/>
    <property type="evidence" value="ECO:0007669"/>
    <property type="project" value="UniProtKB-SubCell"/>
</dbReference>
<dbReference type="PANTHER" id="PTHR10903">
    <property type="entry name" value="GTPASE, IMAP FAMILY MEMBER-RELATED"/>
    <property type="match status" value="1"/>
</dbReference>
<name>A0A3B3TU37_9TELE</name>
<evidence type="ECO:0000256" key="11">
    <source>
        <dbReference type="ARBA" id="ARBA00023128"/>
    </source>
</evidence>
<comment type="subcellular location">
    <subcellularLocation>
        <location evidence="3">Cytoplasm</location>
        <location evidence="3">Cytosol</location>
    </subcellularLocation>
    <subcellularLocation>
        <location evidence="2">Endoplasmic reticulum</location>
    </subcellularLocation>
    <subcellularLocation>
        <location evidence="4">Golgi apparatus</location>
    </subcellularLocation>
    <subcellularLocation>
        <location evidence="1">Mitochondrion</location>
    </subcellularLocation>
</comment>
<dbReference type="InterPro" id="IPR027417">
    <property type="entry name" value="P-loop_NTPase"/>
</dbReference>
<dbReference type="Ensembl" id="ENSPLAT00000010727.1">
    <property type="protein sequence ID" value="ENSPLAP00000003804.1"/>
    <property type="gene ID" value="ENSPLAG00000005358.1"/>
</dbReference>
<dbReference type="GO" id="GO:0005783">
    <property type="term" value="C:endoplasmic reticulum"/>
    <property type="evidence" value="ECO:0007669"/>
    <property type="project" value="UniProtKB-SubCell"/>
</dbReference>
<protein>
    <recommendedName>
        <fullName evidence="14">GTPase IMAP family member 8</fullName>
    </recommendedName>
    <alternativeName>
        <fullName evidence="15">Immune-associated nucleotide-binding protein 9</fullName>
    </alternativeName>
</protein>
<dbReference type="Pfam" id="PF04548">
    <property type="entry name" value="AIG1"/>
    <property type="match status" value="1"/>
</dbReference>
<evidence type="ECO:0000256" key="13">
    <source>
        <dbReference type="ARBA" id="ARBA00056809"/>
    </source>
</evidence>
<dbReference type="STRING" id="48699.ENSPLAP00000003804"/>
<evidence type="ECO:0000313" key="17">
    <source>
        <dbReference type="Ensembl" id="ENSPLAP00000003804.1"/>
    </source>
</evidence>
<reference evidence="17" key="1">
    <citation type="submission" date="2025-08" db="UniProtKB">
        <authorList>
            <consortium name="Ensembl"/>
        </authorList>
    </citation>
    <scope>IDENTIFICATION</scope>
</reference>
<reference evidence="17" key="2">
    <citation type="submission" date="2025-09" db="UniProtKB">
        <authorList>
            <consortium name="Ensembl"/>
        </authorList>
    </citation>
    <scope>IDENTIFICATION</scope>
</reference>
<evidence type="ECO:0000256" key="10">
    <source>
        <dbReference type="ARBA" id="ARBA00023034"/>
    </source>
</evidence>
<dbReference type="SUPFAM" id="SSF52540">
    <property type="entry name" value="P-loop containing nucleoside triphosphate hydrolases"/>
    <property type="match status" value="1"/>
</dbReference>
<evidence type="ECO:0000313" key="18">
    <source>
        <dbReference type="Proteomes" id="UP000261500"/>
    </source>
</evidence>
<evidence type="ECO:0000256" key="3">
    <source>
        <dbReference type="ARBA" id="ARBA00004514"/>
    </source>
</evidence>
<dbReference type="Proteomes" id="UP000261500">
    <property type="component" value="Unplaced"/>
</dbReference>
<dbReference type="PANTHER" id="PTHR10903:SF188">
    <property type="entry name" value="GTPASE IMAP FAMILY MEMBER 2-LIKE-RELATED"/>
    <property type="match status" value="1"/>
</dbReference>
<dbReference type="GO" id="GO:0005829">
    <property type="term" value="C:cytosol"/>
    <property type="evidence" value="ECO:0007669"/>
    <property type="project" value="UniProtKB-SubCell"/>
</dbReference>
<dbReference type="CDD" id="cd01852">
    <property type="entry name" value="AIG1"/>
    <property type="match status" value="1"/>
</dbReference>
<evidence type="ECO:0000256" key="12">
    <source>
        <dbReference type="ARBA" id="ARBA00023134"/>
    </source>
</evidence>
<evidence type="ECO:0000256" key="9">
    <source>
        <dbReference type="ARBA" id="ARBA00022824"/>
    </source>
</evidence>
<dbReference type="FunFam" id="3.40.50.300:FF:000536">
    <property type="entry name" value="GTPase IMAP family member 8"/>
    <property type="match status" value="1"/>
</dbReference>
<evidence type="ECO:0000256" key="4">
    <source>
        <dbReference type="ARBA" id="ARBA00004555"/>
    </source>
</evidence>
<dbReference type="PROSITE" id="PS51720">
    <property type="entry name" value="G_AIG1"/>
    <property type="match status" value="1"/>
</dbReference>
<accession>A0A3B3TU37</accession>
<keyword evidence="6" id="KW-0963">Cytoplasm</keyword>
<evidence type="ECO:0000256" key="7">
    <source>
        <dbReference type="ARBA" id="ARBA00022737"/>
    </source>
</evidence>
<dbReference type="InterPro" id="IPR006703">
    <property type="entry name" value="G_AIG1"/>
</dbReference>
<evidence type="ECO:0000256" key="2">
    <source>
        <dbReference type="ARBA" id="ARBA00004240"/>
    </source>
</evidence>
<keyword evidence="7" id="KW-0677">Repeat</keyword>
<dbReference type="InterPro" id="IPR045058">
    <property type="entry name" value="GIMA/IAN/Toc"/>
</dbReference>
<dbReference type="AlphaFoldDB" id="A0A3B3TU37"/>
<keyword evidence="8" id="KW-0547">Nucleotide-binding</keyword>
<organism evidence="17 18">
    <name type="scientific">Poecilia latipinna</name>
    <name type="common">sailfin molly</name>
    <dbReference type="NCBI Taxonomy" id="48699"/>
    <lineage>
        <taxon>Eukaryota</taxon>
        <taxon>Metazoa</taxon>
        <taxon>Chordata</taxon>
        <taxon>Craniata</taxon>
        <taxon>Vertebrata</taxon>
        <taxon>Euteleostomi</taxon>
        <taxon>Actinopterygii</taxon>
        <taxon>Neopterygii</taxon>
        <taxon>Teleostei</taxon>
        <taxon>Neoteleostei</taxon>
        <taxon>Acanthomorphata</taxon>
        <taxon>Ovalentaria</taxon>
        <taxon>Atherinomorphae</taxon>
        <taxon>Cyprinodontiformes</taxon>
        <taxon>Poeciliidae</taxon>
        <taxon>Poeciliinae</taxon>
        <taxon>Poecilia</taxon>
    </lineage>
</organism>
<keyword evidence="9" id="KW-0256">Endoplasmic reticulum</keyword>
<dbReference type="GeneTree" id="ENSGT01120000271858"/>
<keyword evidence="10" id="KW-0333">Golgi apparatus</keyword>
<evidence type="ECO:0000256" key="5">
    <source>
        <dbReference type="ARBA" id="ARBA00008535"/>
    </source>
</evidence>
<dbReference type="GO" id="GO:0005525">
    <property type="term" value="F:GTP binding"/>
    <property type="evidence" value="ECO:0007669"/>
    <property type="project" value="UniProtKB-KW"/>
</dbReference>
<proteinExistence type="inferred from homology"/>